<accession>A0A1X6YJ11</accession>
<evidence type="ECO:0000313" key="3">
    <source>
        <dbReference type="Proteomes" id="UP000193570"/>
    </source>
</evidence>
<dbReference type="AlphaFoldDB" id="A0A1X6YJ11"/>
<keyword evidence="3" id="KW-1185">Reference proteome</keyword>
<dbReference type="Proteomes" id="UP000193570">
    <property type="component" value="Unassembled WGS sequence"/>
</dbReference>
<protein>
    <submittedName>
        <fullName evidence="2">Uncharacterized protein</fullName>
    </submittedName>
</protein>
<dbReference type="EMBL" id="FWFK01000001">
    <property type="protein sequence ID" value="SLN22671.1"/>
    <property type="molecule type" value="Genomic_DNA"/>
</dbReference>
<proteinExistence type="predicted"/>
<evidence type="ECO:0000313" key="2">
    <source>
        <dbReference type="EMBL" id="SLN22671.1"/>
    </source>
</evidence>
<reference evidence="2 3" key="1">
    <citation type="submission" date="2017-03" db="EMBL/GenBank/DDBJ databases">
        <authorList>
            <person name="Afonso C.L."/>
            <person name="Miller P.J."/>
            <person name="Scott M.A."/>
            <person name="Spackman E."/>
            <person name="Goraichik I."/>
            <person name="Dimitrov K.M."/>
            <person name="Suarez D.L."/>
            <person name="Swayne D.E."/>
        </authorList>
    </citation>
    <scope>NUCLEOTIDE SEQUENCE [LARGE SCALE GENOMIC DNA]</scope>
    <source>
        <strain evidence="2 3">CECT 8625</strain>
    </source>
</reference>
<feature type="region of interest" description="Disordered" evidence="1">
    <location>
        <begin position="131"/>
        <end position="157"/>
    </location>
</feature>
<sequence length="165" mass="17848">MPGMECTTVTVTMPAALVSAARRLARARDVSLDQIIRRALDAELRRVAGPAKTPNRADEQLVGALRSLLARDFGEARSWSELQSRLAAHDVTLREAGGGLALHDLPGGARLCKASDVGHAYRSLMRRFGTPFPGPGRTRPAVRHGHAPRGDVDDEEDDIVLIEPE</sequence>
<name>A0A1X6YJ11_9RHOB</name>
<gene>
    <name evidence="2" type="ORF">ROJ8625_00887</name>
</gene>
<evidence type="ECO:0000256" key="1">
    <source>
        <dbReference type="SAM" id="MobiDB-lite"/>
    </source>
</evidence>
<organism evidence="2 3">
    <name type="scientific">Roseivivax jejudonensis</name>
    <dbReference type="NCBI Taxonomy" id="1529041"/>
    <lineage>
        <taxon>Bacteria</taxon>
        <taxon>Pseudomonadati</taxon>
        <taxon>Pseudomonadota</taxon>
        <taxon>Alphaproteobacteria</taxon>
        <taxon>Rhodobacterales</taxon>
        <taxon>Roseobacteraceae</taxon>
        <taxon>Roseivivax</taxon>
    </lineage>
</organism>